<keyword evidence="3" id="KW-0444">Lipid biosynthesis</keyword>
<evidence type="ECO:0000256" key="6">
    <source>
        <dbReference type="ARBA" id="ARBA00023098"/>
    </source>
</evidence>
<evidence type="ECO:0000256" key="5">
    <source>
        <dbReference type="ARBA" id="ARBA00022695"/>
    </source>
</evidence>
<comment type="pathway">
    <text evidence="1">Lipid metabolism.</text>
</comment>
<dbReference type="AlphaFoldDB" id="A0AAD9HL71"/>
<evidence type="ECO:0000259" key="12">
    <source>
        <dbReference type="Pfam" id="PF01467"/>
    </source>
</evidence>
<evidence type="ECO:0000256" key="7">
    <source>
        <dbReference type="ARBA" id="ARBA00023209"/>
    </source>
</evidence>
<evidence type="ECO:0000256" key="10">
    <source>
        <dbReference type="ARBA" id="ARBA00024221"/>
    </source>
</evidence>
<evidence type="ECO:0000256" key="8">
    <source>
        <dbReference type="ARBA" id="ARBA00023264"/>
    </source>
</evidence>
<keyword evidence="14" id="KW-1185">Reference proteome</keyword>
<keyword evidence="6" id="KW-0443">Lipid metabolism</keyword>
<dbReference type="PANTHER" id="PTHR45780:SF2">
    <property type="entry name" value="ETHANOLAMINE-PHOSPHATE CYTIDYLYLTRANSFERASE"/>
    <property type="match status" value="1"/>
</dbReference>
<dbReference type="GO" id="GO:0006646">
    <property type="term" value="P:phosphatidylethanolamine biosynthetic process"/>
    <property type="evidence" value="ECO:0007669"/>
    <property type="project" value="InterPro"/>
</dbReference>
<dbReference type="Pfam" id="PF01467">
    <property type="entry name" value="CTP_transf_like"/>
    <property type="match status" value="1"/>
</dbReference>
<reference evidence="13" key="1">
    <citation type="submission" date="2021-06" db="EMBL/GenBank/DDBJ databases">
        <title>Comparative genomics, transcriptomics and evolutionary studies reveal genomic signatures of adaptation to plant cell wall in hemibiotrophic fungi.</title>
        <authorList>
            <consortium name="DOE Joint Genome Institute"/>
            <person name="Baroncelli R."/>
            <person name="Diaz J.F."/>
            <person name="Benocci T."/>
            <person name="Peng M."/>
            <person name="Battaglia E."/>
            <person name="Haridas S."/>
            <person name="Andreopoulos W."/>
            <person name="Labutti K."/>
            <person name="Pangilinan J."/>
            <person name="Floch G.L."/>
            <person name="Makela M.R."/>
            <person name="Henrissat B."/>
            <person name="Grigoriev I.V."/>
            <person name="Crouch J.A."/>
            <person name="De Vries R.P."/>
            <person name="Sukno S.A."/>
            <person name="Thon M.R."/>
        </authorList>
    </citation>
    <scope>NUCLEOTIDE SEQUENCE</scope>
    <source>
        <strain evidence="13">MAFF235873</strain>
    </source>
</reference>
<dbReference type="EMBL" id="MU842856">
    <property type="protein sequence ID" value="KAK2030024.1"/>
    <property type="molecule type" value="Genomic_DNA"/>
</dbReference>
<name>A0AAD9HL71_9PEZI</name>
<dbReference type="InterPro" id="IPR044608">
    <property type="entry name" value="Ect1/PCYT2"/>
</dbReference>
<dbReference type="PANTHER" id="PTHR45780">
    <property type="entry name" value="ETHANOLAMINE-PHOSPHATE CYTIDYLYLTRANSFERASE"/>
    <property type="match status" value="1"/>
</dbReference>
<dbReference type="Proteomes" id="UP001232148">
    <property type="component" value="Unassembled WGS sequence"/>
</dbReference>
<dbReference type="GO" id="GO:0005737">
    <property type="term" value="C:cytoplasm"/>
    <property type="evidence" value="ECO:0007669"/>
    <property type="project" value="TreeGrafter"/>
</dbReference>
<evidence type="ECO:0000256" key="9">
    <source>
        <dbReference type="ARBA" id="ARBA00024191"/>
    </source>
</evidence>
<feature type="non-terminal residue" evidence="13">
    <location>
        <position position="1"/>
    </location>
</feature>
<dbReference type="Gene3D" id="3.40.50.620">
    <property type="entry name" value="HUPs"/>
    <property type="match status" value="1"/>
</dbReference>
<protein>
    <recommendedName>
        <fullName evidence="10">ethanolamine-phosphate cytidylyltransferase</fullName>
        <ecNumber evidence="10">2.7.7.14</ecNumber>
    </recommendedName>
    <alternativeName>
        <fullName evidence="11">CTP:phosphoethanolamine cytidylyltransferase</fullName>
    </alternativeName>
</protein>
<evidence type="ECO:0000256" key="11">
    <source>
        <dbReference type="ARBA" id="ARBA00031473"/>
    </source>
</evidence>
<evidence type="ECO:0000256" key="4">
    <source>
        <dbReference type="ARBA" id="ARBA00022679"/>
    </source>
</evidence>
<dbReference type="InterPro" id="IPR004821">
    <property type="entry name" value="Cyt_trans-like"/>
</dbReference>
<comment type="caution">
    <text evidence="13">The sequence shown here is derived from an EMBL/GenBank/DDBJ whole genome shotgun (WGS) entry which is preliminary data.</text>
</comment>
<keyword evidence="8" id="KW-1208">Phospholipid metabolism</keyword>
<gene>
    <name evidence="13" type="ORF">LX32DRAFT_517734</name>
</gene>
<comment type="pathway">
    <text evidence="9">Phospholipid metabolism; phosphatidylethanolamine biosynthesis; phosphatidylethanolamine from ethanolamine: step 2/3.</text>
</comment>
<feature type="non-terminal residue" evidence="13">
    <location>
        <position position="123"/>
    </location>
</feature>
<keyword evidence="7" id="KW-0594">Phospholipid biosynthesis</keyword>
<evidence type="ECO:0000313" key="13">
    <source>
        <dbReference type="EMBL" id="KAK2030024.1"/>
    </source>
</evidence>
<dbReference type="InterPro" id="IPR014729">
    <property type="entry name" value="Rossmann-like_a/b/a_fold"/>
</dbReference>
<comment type="similarity">
    <text evidence="2">Belongs to the cytidylyltransferase family.</text>
</comment>
<keyword evidence="4" id="KW-0808">Transferase</keyword>
<evidence type="ECO:0000256" key="1">
    <source>
        <dbReference type="ARBA" id="ARBA00005189"/>
    </source>
</evidence>
<sequence length="123" mass="13210">HARAFLLSRSTGSTVLVGVNDDAEIAKVKGHPVMALSERYVSISGCRWVSRIVPNAPYRCDLQWLDKVGATIAVYGGDIAIDASGRDSNVEVKEAGRYLSTKRNQGPGGISTTALIDRILLPQ</sequence>
<dbReference type="EC" id="2.7.7.14" evidence="10"/>
<feature type="domain" description="Cytidyltransferase-like" evidence="12">
    <location>
        <begin position="1"/>
        <end position="117"/>
    </location>
</feature>
<proteinExistence type="inferred from homology"/>
<dbReference type="SUPFAM" id="SSF52374">
    <property type="entry name" value="Nucleotidylyl transferase"/>
    <property type="match status" value="1"/>
</dbReference>
<organism evidence="13 14">
    <name type="scientific">Colletotrichum zoysiae</name>
    <dbReference type="NCBI Taxonomy" id="1216348"/>
    <lineage>
        <taxon>Eukaryota</taxon>
        <taxon>Fungi</taxon>
        <taxon>Dikarya</taxon>
        <taxon>Ascomycota</taxon>
        <taxon>Pezizomycotina</taxon>
        <taxon>Sordariomycetes</taxon>
        <taxon>Hypocreomycetidae</taxon>
        <taxon>Glomerellales</taxon>
        <taxon>Glomerellaceae</taxon>
        <taxon>Colletotrichum</taxon>
        <taxon>Colletotrichum graminicola species complex</taxon>
    </lineage>
</organism>
<evidence type="ECO:0000256" key="3">
    <source>
        <dbReference type="ARBA" id="ARBA00022516"/>
    </source>
</evidence>
<accession>A0AAD9HL71</accession>
<dbReference type="GO" id="GO:0004306">
    <property type="term" value="F:ethanolamine-phosphate cytidylyltransferase activity"/>
    <property type="evidence" value="ECO:0007669"/>
    <property type="project" value="UniProtKB-EC"/>
</dbReference>
<evidence type="ECO:0000256" key="2">
    <source>
        <dbReference type="ARBA" id="ARBA00010101"/>
    </source>
</evidence>
<evidence type="ECO:0000313" key="14">
    <source>
        <dbReference type="Proteomes" id="UP001232148"/>
    </source>
</evidence>
<keyword evidence="5" id="KW-0548">Nucleotidyltransferase</keyword>